<accession>A0ACC2PGC7</accession>
<organism evidence="1 2">
    <name type="scientific">Eretmocerus hayati</name>
    <dbReference type="NCBI Taxonomy" id="131215"/>
    <lineage>
        <taxon>Eukaryota</taxon>
        <taxon>Metazoa</taxon>
        <taxon>Ecdysozoa</taxon>
        <taxon>Arthropoda</taxon>
        <taxon>Hexapoda</taxon>
        <taxon>Insecta</taxon>
        <taxon>Pterygota</taxon>
        <taxon>Neoptera</taxon>
        <taxon>Endopterygota</taxon>
        <taxon>Hymenoptera</taxon>
        <taxon>Apocrita</taxon>
        <taxon>Proctotrupomorpha</taxon>
        <taxon>Chalcidoidea</taxon>
        <taxon>Aphelinidae</taxon>
        <taxon>Aphelininae</taxon>
        <taxon>Eretmocerus</taxon>
    </lineage>
</organism>
<evidence type="ECO:0000313" key="2">
    <source>
        <dbReference type="Proteomes" id="UP001239111"/>
    </source>
</evidence>
<reference evidence="1" key="1">
    <citation type="submission" date="2023-04" db="EMBL/GenBank/DDBJ databases">
        <title>A chromosome-level genome assembly of the parasitoid wasp Eretmocerus hayati.</title>
        <authorList>
            <person name="Zhong Y."/>
            <person name="Liu S."/>
            <person name="Liu Y."/>
        </authorList>
    </citation>
    <scope>NUCLEOTIDE SEQUENCE</scope>
    <source>
        <strain evidence="1">ZJU_SS_LIU_2023</strain>
    </source>
</reference>
<gene>
    <name evidence="1" type="ORF">QAD02_018422</name>
</gene>
<dbReference type="Proteomes" id="UP001239111">
    <property type="component" value="Chromosome 1"/>
</dbReference>
<keyword evidence="2" id="KW-1185">Reference proteome</keyword>
<protein>
    <submittedName>
        <fullName evidence="1">Uncharacterized protein</fullName>
    </submittedName>
</protein>
<evidence type="ECO:0000313" key="1">
    <source>
        <dbReference type="EMBL" id="KAJ8682630.1"/>
    </source>
</evidence>
<proteinExistence type="predicted"/>
<sequence length="316" mass="36289">MNDQETQPSTSEMKRALSPGPCVRLYLHGNSGADQDANLASQSIHVPVGLNKEFTIGRQLDNNFILENGCISRHHSKIKACGDTFLYKNVGSNMDRINDRMIKFDEGVVLNDGDFSSLADDTECCYLVVIISPKRQKHVEDANKIFCNLLSGLDGLKQEKESIANRIAYKKQLEQKIDIKIGNKLEEKEMICKKLDKCGKQLRLFEKEKEELQKSTKTMEEAMKKIDMQVVKKEGEMNTRMREEEEEARKQLIKGKEELEKKFREKKIKMEQWRISNVVSIENVKKEVSSALLPEWFEQSLAVNKNIAQNMIITDV</sequence>
<comment type="caution">
    <text evidence="1">The sequence shown here is derived from an EMBL/GenBank/DDBJ whole genome shotgun (WGS) entry which is preliminary data.</text>
</comment>
<name>A0ACC2PGC7_9HYME</name>
<dbReference type="EMBL" id="CM056741">
    <property type="protein sequence ID" value="KAJ8682630.1"/>
    <property type="molecule type" value="Genomic_DNA"/>
</dbReference>